<dbReference type="SUPFAM" id="SSF51261">
    <property type="entry name" value="Duplicated hybrid motif"/>
    <property type="match status" value="1"/>
</dbReference>
<dbReference type="EMBL" id="JACCFM010000001">
    <property type="protein sequence ID" value="NYJ19210.1"/>
    <property type="molecule type" value="Genomic_DNA"/>
</dbReference>
<organism evidence="3 4">
    <name type="scientific">Glaciibacter psychrotolerans</name>
    <dbReference type="NCBI Taxonomy" id="670054"/>
    <lineage>
        <taxon>Bacteria</taxon>
        <taxon>Bacillati</taxon>
        <taxon>Actinomycetota</taxon>
        <taxon>Actinomycetes</taxon>
        <taxon>Micrococcales</taxon>
        <taxon>Microbacteriaceae</taxon>
        <taxon>Glaciibacter</taxon>
    </lineage>
</organism>
<dbReference type="InterPro" id="IPR011055">
    <property type="entry name" value="Dup_hybrid_motif"/>
</dbReference>
<evidence type="ECO:0000259" key="2">
    <source>
        <dbReference type="Pfam" id="PF01551"/>
    </source>
</evidence>
<evidence type="ECO:0000256" key="1">
    <source>
        <dbReference type="SAM" id="MobiDB-lite"/>
    </source>
</evidence>
<protein>
    <recommendedName>
        <fullName evidence="2">M23ase beta-sheet core domain-containing protein</fullName>
    </recommendedName>
</protein>
<dbReference type="CDD" id="cd12797">
    <property type="entry name" value="M23_peptidase"/>
    <property type="match status" value="1"/>
</dbReference>
<reference evidence="3 4" key="1">
    <citation type="submission" date="2020-07" db="EMBL/GenBank/DDBJ databases">
        <title>Sequencing the genomes of 1000 actinobacteria strains.</title>
        <authorList>
            <person name="Klenk H.-P."/>
        </authorList>
    </citation>
    <scope>NUCLEOTIDE SEQUENCE [LARGE SCALE GENOMIC DNA]</scope>
    <source>
        <strain evidence="3 4">LI1</strain>
    </source>
</reference>
<feature type="domain" description="M23ase beta-sheet core" evidence="2">
    <location>
        <begin position="25"/>
        <end position="110"/>
    </location>
</feature>
<sequence length="231" mass="24692">MARLIKTARGGITSEHGESVGRTNPHVGIDIGHGNSTADDLRMVAPADGRVTYAGWSKGSTYGNHVIITHADGTWSRIAHMDSLAVKVGDTVTQGQTIGVMGRTGGPWGSKAGWFVHGHQEYHLADGRAVNPLDYMSTTAATGTTPLEDDMTPAQEKMLAEVHWMLSERVRPQLNALHDGTGGAVHKKLDIIAWALTDPKAGLRKMVGDLITKLIPSWNGHPVLPADKTGK</sequence>
<comment type="caution">
    <text evidence="3">The sequence shown here is derived from an EMBL/GenBank/DDBJ whole genome shotgun (WGS) entry which is preliminary data.</text>
</comment>
<proteinExistence type="predicted"/>
<keyword evidence="4" id="KW-1185">Reference proteome</keyword>
<dbReference type="Pfam" id="PF01551">
    <property type="entry name" value="Peptidase_M23"/>
    <property type="match status" value="1"/>
</dbReference>
<accession>A0A7Z0EDJ7</accession>
<dbReference type="Gene3D" id="2.70.70.10">
    <property type="entry name" value="Glucose Permease (Domain IIA)"/>
    <property type="match status" value="1"/>
</dbReference>
<dbReference type="InterPro" id="IPR050570">
    <property type="entry name" value="Cell_wall_metabolism_enzyme"/>
</dbReference>
<dbReference type="InterPro" id="IPR016047">
    <property type="entry name" value="M23ase_b-sheet_dom"/>
</dbReference>
<dbReference type="RefSeq" id="WP_179578010.1">
    <property type="nucleotide sequence ID" value="NZ_JACCFM010000001.1"/>
</dbReference>
<dbReference type="AlphaFoldDB" id="A0A7Z0EDJ7"/>
<evidence type="ECO:0000313" key="3">
    <source>
        <dbReference type="EMBL" id="NYJ19210.1"/>
    </source>
</evidence>
<name>A0A7Z0EDJ7_9MICO</name>
<gene>
    <name evidence="3" type="ORF">HNR05_001001</name>
</gene>
<evidence type="ECO:0000313" key="4">
    <source>
        <dbReference type="Proteomes" id="UP000537260"/>
    </source>
</evidence>
<feature type="region of interest" description="Disordered" evidence="1">
    <location>
        <begin position="1"/>
        <end position="35"/>
    </location>
</feature>
<dbReference type="GO" id="GO:0004222">
    <property type="term" value="F:metalloendopeptidase activity"/>
    <property type="evidence" value="ECO:0007669"/>
    <property type="project" value="TreeGrafter"/>
</dbReference>
<dbReference type="PANTHER" id="PTHR21666:SF270">
    <property type="entry name" value="MUREIN HYDROLASE ACTIVATOR ENVC"/>
    <property type="match status" value="1"/>
</dbReference>
<dbReference type="Proteomes" id="UP000537260">
    <property type="component" value="Unassembled WGS sequence"/>
</dbReference>
<dbReference type="PANTHER" id="PTHR21666">
    <property type="entry name" value="PEPTIDASE-RELATED"/>
    <property type="match status" value="1"/>
</dbReference>